<dbReference type="SUPFAM" id="SSF51182">
    <property type="entry name" value="RmlC-like cupins"/>
    <property type="match status" value="1"/>
</dbReference>
<gene>
    <name evidence="2" type="ORF">SAMN06295912_11652</name>
</gene>
<accession>A0A239HCU8</accession>
<dbReference type="Proteomes" id="UP000198281">
    <property type="component" value="Unassembled WGS sequence"/>
</dbReference>
<dbReference type="PANTHER" id="PTHR36156">
    <property type="entry name" value="SLR2101 PROTEIN"/>
    <property type="match status" value="1"/>
</dbReference>
<dbReference type="InterPro" id="IPR047142">
    <property type="entry name" value="OryJ/VirC-like"/>
</dbReference>
<dbReference type="RefSeq" id="WP_245842930.1">
    <property type="nucleotide sequence ID" value="NZ_FZOS01000016.1"/>
</dbReference>
<name>A0A239HCU8_9SPHN</name>
<sequence>MKRIVTTEGADGRSRILVEADVPPFGLVWESDPANWLGSEPDGSRDTLEFRPGGLSARHIEIPPDAVMAEYLKQGIPGLDANGFHRTPTLDYLILLEGRLVLELDEGRAELKAGDVVVQRGTNHAWRNPEATPARCLAIMHCRPETAA</sequence>
<dbReference type="Pfam" id="PF07883">
    <property type="entry name" value="Cupin_2"/>
    <property type="match status" value="1"/>
</dbReference>
<proteinExistence type="predicted"/>
<keyword evidence="3" id="KW-1185">Reference proteome</keyword>
<protein>
    <submittedName>
        <fullName evidence="2">Cupin domain protein</fullName>
    </submittedName>
</protein>
<evidence type="ECO:0000313" key="2">
    <source>
        <dbReference type="EMBL" id="SNS79219.1"/>
    </source>
</evidence>
<feature type="domain" description="Cupin type-2" evidence="1">
    <location>
        <begin position="78"/>
        <end position="139"/>
    </location>
</feature>
<dbReference type="Gene3D" id="2.60.120.10">
    <property type="entry name" value="Jelly Rolls"/>
    <property type="match status" value="1"/>
</dbReference>
<evidence type="ECO:0000259" key="1">
    <source>
        <dbReference type="Pfam" id="PF07883"/>
    </source>
</evidence>
<dbReference type="AlphaFoldDB" id="A0A239HCU8"/>
<organism evidence="2 3">
    <name type="scientific">Edaphosphingomonas laterariae</name>
    <dbReference type="NCBI Taxonomy" id="861865"/>
    <lineage>
        <taxon>Bacteria</taxon>
        <taxon>Pseudomonadati</taxon>
        <taxon>Pseudomonadota</taxon>
        <taxon>Alphaproteobacteria</taxon>
        <taxon>Sphingomonadales</taxon>
        <taxon>Rhizorhabdaceae</taxon>
        <taxon>Edaphosphingomonas</taxon>
    </lineage>
</organism>
<dbReference type="InterPro" id="IPR011051">
    <property type="entry name" value="RmlC_Cupin_sf"/>
</dbReference>
<dbReference type="InterPro" id="IPR014710">
    <property type="entry name" value="RmlC-like_jellyroll"/>
</dbReference>
<dbReference type="CDD" id="cd02231">
    <property type="entry name" value="cupin_BLL6423-like"/>
    <property type="match status" value="1"/>
</dbReference>
<evidence type="ECO:0000313" key="3">
    <source>
        <dbReference type="Proteomes" id="UP000198281"/>
    </source>
</evidence>
<reference evidence="3" key="1">
    <citation type="submission" date="2017-06" db="EMBL/GenBank/DDBJ databases">
        <authorList>
            <person name="Varghese N."/>
            <person name="Submissions S."/>
        </authorList>
    </citation>
    <scope>NUCLEOTIDE SEQUENCE [LARGE SCALE GENOMIC DNA]</scope>
    <source>
        <strain evidence="3">LNB2</strain>
    </source>
</reference>
<dbReference type="InterPro" id="IPR013096">
    <property type="entry name" value="Cupin_2"/>
</dbReference>
<dbReference type="PANTHER" id="PTHR36156:SF2">
    <property type="entry name" value="CUPIN TYPE-2 DOMAIN-CONTAINING PROTEIN"/>
    <property type="match status" value="1"/>
</dbReference>
<dbReference type="EMBL" id="FZOS01000016">
    <property type="protein sequence ID" value="SNS79219.1"/>
    <property type="molecule type" value="Genomic_DNA"/>
</dbReference>